<evidence type="ECO:0000256" key="1">
    <source>
        <dbReference type="SAM" id="MobiDB-lite"/>
    </source>
</evidence>
<dbReference type="Proteomes" id="UP001596110">
    <property type="component" value="Unassembled WGS sequence"/>
</dbReference>
<name>A0ABW0U9W9_9STRE</name>
<reference evidence="3" key="1">
    <citation type="journal article" date="2019" name="Int. J. Syst. Evol. Microbiol.">
        <title>The Global Catalogue of Microorganisms (GCM) 10K type strain sequencing project: providing services to taxonomists for standard genome sequencing and annotation.</title>
        <authorList>
            <consortium name="The Broad Institute Genomics Platform"/>
            <consortium name="The Broad Institute Genome Sequencing Center for Infectious Disease"/>
            <person name="Wu L."/>
            <person name="Ma J."/>
        </authorList>
    </citation>
    <scope>NUCLEOTIDE SEQUENCE [LARGE SCALE GENOMIC DNA]</scope>
    <source>
        <strain evidence="3">DT43</strain>
    </source>
</reference>
<evidence type="ECO:0000313" key="3">
    <source>
        <dbReference type="Proteomes" id="UP001596110"/>
    </source>
</evidence>
<dbReference type="EMBL" id="JBHSOJ010000010">
    <property type="protein sequence ID" value="MFC5630300.1"/>
    <property type="molecule type" value="Genomic_DNA"/>
</dbReference>
<proteinExistence type="predicted"/>
<dbReference type="RefSeq" id="WP_156806708.1">
    <property type="nucleotide sequence ID" value="NZ_JBHSOJ010000010.1"/>
</dbReference>
<comment type="caution">
    <text evidence="2">The sequence shown here is derived from an EMBL/GenBank/DDBJ whole genome shotgun (WGS) entry which is preliminary data.</text>
</comment>
<evidence type="ECO:0000313" key="2">
    <source>
        <dbReference type="EMBL" id="MFC5630300.1"/>
    </source>
</evidence>
<organism evidence="2 3">
    <name type="scientific">Streptococcus caledonicus</name>
    <dbReference type="NCBI Taxonomy" id="2614158"/>
    <lineage>
        <taxon>Bacteria</taxon>
        <taxon>Bacillati</taxon>
        <taxon>Bacillota</taxon>
        <taxon>Bacilli</taxon>
        <taxon>Lactobacillales</taxon>
        <taxon>Streptococcaceae</taxon>
        <taxon>Streptococcus</taxon>
    </lineage>
</organism>
<accession>A0ABW0U9W9</accession>
<sequence length="73" mass="8260">MTKQKYGRPSTGQKGNNRPTVVISRENYDEVDSLSIGTGMSRSAIVDYFISEGLRRARIEEVVIKTKRLVLED</sequence>
<keyword evidence="3" id="KW-1185">Reference proteome</keyword>
<protein>
    <submittedName>
        <fullName evidence="2">Antitoxin</fullName>
    </submittedName>
</protein>
<gene>
    <name evidence="2" type="ORF">ACFPQ3_01500</name>
</gene>
<feature type="region of interest" description="Disordered" evidence="1">
    <location>
        <begin position="1"/>
        <end position="22"/>
    </location>
</feature>
<feature type="compositionally biased region" description="Polar residues" evidence="1">
    <location>
        <begin position="10"/>
        <end position="19"/>
    </location>
</feature>